<proteinExistence type="predicted"/>
<evidence type="ECO:0000313" key="5">
    <source>
        <dbReference type="Proteomes" id="UP001171916"/>
    </source>
</evidence>
<evidence type="ECO:0000256" key="2">
    <source>
        <dbReference type="SAM" id="Phobius"/>
    </source>
</evidence>
<evidence type="ECO:0008006" key="6">
    <source>
        <dbReference type="Google" id="ProtNLM"/>
    </source>
</evidence>
<dbReference type="EMBL" id="JAUEPH010000003">
    <property type="protein sequence ID" value="MDN3203833.1"/>
    <property type="molecule type" value="Genomic_DNA"/>
</dbReference>
<keyword evidence="3" id="KW-0732">Signal</keyword>
<name>A0ABT7YBF8_9BACT</name>
<keyword evidence="2" id="KW-0812">Transmembrane</keyword>
<dbReference type="RefSeq" id="WP_289999391.1">
    <property type="nucleotide sequence ID" value="NZ_JAUEPH010000003.1"/>
</dbReference>
<feature type="transmembrane region" description="Helical" evidence="2">
    <location>
        <begin position="125"/>
        <end position="146"/>
    </location>
</feature>
<evidence type="ECO:0000256" key="3">
    <source>
        <dbReference type="SAM" id="SignalP"/>
    </source>
</evidence>
<feature type="coiled-coil region" evidence="1">
    <location>
        <begin position="148"/>
        <end position="182"/>
    </location>
</feature>
<evidence type="ECO:0000313" key="4">
    <source>
        <dbReference type="EMBL" id="MDN3203833.1"/>
    </source>
</evidence>
<feature type="chain" id="PRO_5045487162" description="tRNA (Guanine-N1)-methyltransferase" evidence="3">
    <location>
        <begin position="22"/>
        <end position="195"/>
    </location>
</feature>
<dbReference type="Proteomes" id="UP001171916">
    <property type="component" value="Unassembled WGS sequence"/>
</dbReference>
<reference evidence="4" key="1">
    <citation type="submission" date="2023-06" db="EMBL/GenBank/DDBJ databases">
        <title>Robiginitalea aurantiacus sp. nov. and Algoriphagus sediminis sp. nov., isolated from coastal sediment.</title>
        <authorList>
            <person name="Zhou Z.Y."/>
            <person name="An J."/>
            <person name="Jia Y.W."/>
            <person name="Du Z.J."/>
        </authorList>
    </citation>
    <scope>NUCLEOTIDE SEQUENCE</scope>
    <source>
        <strain evidence="4">C2-7</strain>
    </source>
</reference>
<keyword evidence="1" id="KW-0175">Coiled coil</keyword>
<sequence>MKFITLFITLVSLSYLSPVFAQESSGSLDSGTIESQIDYLYGISNNYQEYKVIRRSSFEQLKGNILDSLRVGREEVAKLNSQIFAQQDTITSLEGQLQSAEEAKQEAISEKDNFSFLGIGIHKSVYSSMMWVIVAVLGLALGFFSLQYSRSFKKIRKAQRDLEEVQEEFDQHRKNTLERERKMKRELIDVQMGKK</sequence>
<comment type="caution">
    <text evidence="4">The sequence shown here is derived from an EMBL/GenBank/DDBJ whole genome shotgun (WGS) entry which is preliminary data.</text>
</comment>
<keyword evidence="2" id="KW-0472">Membrane</keyword>
<evidence type="ECO:0000256" key="1">
    <source>
        <dbReference type="SAM" id="Coils"/>
    </source>
</evidence>
<protein>
    <recommendedName>
        <fullName evidence="6">tRNA (Guanine-N1)-methyltransferase</fullName>
    </recommendedName>
</protein>
<keyword evidence="5" id="KW-1185">Reference proteome</keyword>
<keyword evidence="2" id="KW-1133">Transmembrane helix</keyword>
<accession>A0ABT7YBF8</accession>
<gene>
    <name evidence="4" type="ORF">QVH07_06715</name>
</gene>
<feature type="signal peptide" evidence="3">
    <location>
        <begin position="1"/>
        <end position="21"/>
    </location>
</feature>
<organism evidence="4 5">
    <name type="scientific">Algoriphagus sediminis</name>
    <dbReference type="NCBI Taxonomy" id="3057113"/>
    <lineage>
        <taxon>Bacteria</taxon>
        <taxon>Pseudomonadati</taxon>
        <taxon>Bacteroidota</taxon>
        <taxon>Cytophagia</taxon>
        <taxon>Cytophagales</taxon>
        <taxon>Cyclobacteriaceae</taxon>
        <taxon>Algoriphagus</taxon>
    </lineage>
</organism>